<accession>A0A518HCB1</accession>
<gene>
    <name evidence="3" type="ORF">ElP_64600</name>
</gene>
<dbReference type="GO" id="GO:0008235">
    <property type="term" value="F:metalloexopeptidase activity"/>
    <property type="evidence" value="ECO:0007669"/>
    <property type="project" value="InterPro"/>
</dbReference>
<organism evidence="3 4">
    <name type="scientific">Tautonia plasticadhaerens</name>
    <dbReference type="NCBI Taxonomy" id="2527974"/>
    <lineage>
        <taxon>Bacteria</taxon>
        <taxon>Pseudomonadati</taxon>
        <taxon>Planctomycetota</taxon>
        <taxon>Planctomycetia</taxon>
        <taxon>Isosphaerales</taxon>
        <taxon>Isosphaeraceae</taxon>
        <taxon>Tautonia</taxon>
    </lineage>
</organism>
<feature type="chain" id="PRO_5022026984" evidence="1">
    <location>
        <begin position="23"/>
        <end position="314"/>
    </location>
</feature>
<dbReference type="AlphaFoldDB" id="A0A518HCB1"/>
<dbReference type="InterPro" id="IPR007484">
    <property type="entry name" value="Peptidase_M28"/>
</dbReference>
<evidence type="ECO:0000313" key="3">
    <source>
        <dbReference type="EMBL" id="QDV38505.1"/>
    </source>
</evidence>
<keyword evidence="4" id="KW-1185">Reference proteome</keyword>
<sequence length="314" mass="33068" precursor="true">MTTATARIPFASVLLITTPVLAIADGPAPPAGRIAADVAALVGFGTRHSLSDQNDRAADWLAGRFRELGYDEVGFHEFAIGGRTRRNVIATIRGTSHADEVVLVGAHYDSRNRRIGDAEGPAPGAVDNASGTAALLELARSLAGDADRPGRTVRLIAFSGEEQGLVGSRAYANTAKEAGTTIALMINLDMIAHPMDEDGLAIVVERDSGLRDPENDEDSASWASRLESHVRDAGLIPSPGPLYGSDYMPFEAIGVPCVGLFDGADRAPFYHDEADTPDRVDPDYCAAATLATLSLIREAADPGFAPGRRGHEAP</sequence>
<dbReference type="GO" id="GO:0006508">
    <property type="term" value="P:proteolysis"/>
    <property type="evidence" value="ECO:0007669"/>
    <property type="project" value="InterPro"/>
</dbReference>
<name>A0A518HCB1_9BACT</name>
<feature type="domain" description="Peptidase M28" evidence="2">
    <location>
        <begin position="87"/>
        <end position="291"/>
    </location>
</feature>
<evidence type="ECO:0000313" key="4">
    <source>
        <dbReference type="Proteomes" id="UP000317835"/>
    </source>
</evidence>
<dbReference type="Proteomes" id="UP000317835">
    <property type="component" value="Chromosome"/>
</dbReference>
<dbReference type="Pfam" id="PF04389">
    <property type="entry name" value="Peptidase_M28"/>
    <property type="match status" value="1"/>
</dbReference>
<dbReference type="OrthoDB" id="9762302at2"/>
<protein>
    <submittedName>
        <fullName evidence="3">Bacterial leucyl aminopeptidase</fullName>
        <ecNumber evidence="3">3.4.11.10</ecNumber>
    </submittedName>
</protein>
<dbReference type="KEGG" id="tpla:ElP_64600"/>
<keyword evidence="1" id="KW-0732">Signal</keyword>
<evidence type="ECO:0000259" key="2">
    <source>
        <dbReference type="Pfam" id="PF04389"/>
    </source>
</evidence>
<dbReference type="SUPFAM" id="SSF53187">
    <property type="entry name" value="Zn-dependent exopeptidases"/>
    <property type="match status" value="1"/>
</dbReference>
<dbReference type="Gene3D" id="3.40.630.10">
    <property type="entry name" value="Zn peptidases"/>
    <property type="match status" value="1"/>
</dbReference>
<evidence type="ECO:0000256" key="1">
    <source>
        <dbReference type="SAM" id="SignalP"/>
    </source>
</evidence>
<reference evidence="3 4" key="1">
    <citation type="submission" date="2019-02" db="EMBL/GenBank/DDBJ databases">
        <title>Deep-cultivation of Planctomycetes and their phenomic and genomic characterization uncovers novel biology.</title>
        <authorList>
            <person name="Wiegand S."/>
            <person name="Jogler M."/>
            <person name="Boedeker C."/>
            <person name="Pinto D."/>
            <person name="Vollmers J."/>
            <person name="Rivas-Marin E."/>
            <person name="Kohn T."/>
            <person name="Peeters S.H."/>
            <person name="Heuer A."/>
            <person name="Rast P."/>
            <person name="Oberbeckmann S."/>
            <person name="Bunk B."/>
            <person name="Jeske O."/>
            <person name="Meyerdierks A."/>
            <person name="Storesund J.E."/>
            <person name="Kallscheuer N."/>
            <person name="Luecker S."/>
            <person name="Lage O.M."/>
            <person name="Pohl T."/>
            <person name="Merkel B.J."/>
            <person name="Hornburger P."/>
            <person name="Mueller R.-W."/>
            <person name="Bruemmer F."/>
            <person name="Labrenz M."/>
            <person name="Spormann A.M."/>
            <person name="Op den Camp H."/>
            <person name="Overmann J."/>
            <person name="Amann R."/>
            <person name="Jetten M.S.M."/>
            <person name="Mascher T."/>
            <person name="Medema M.H."/>
            <person name="Devos D.P."/>
            <person name="Kaster A.-K."/>
            <person name="Ovreas L."/>
            <person name="Rohde M."/>
            <person name="Galperin M.Y."/>
            <person name="Jogler C."/>
        </authorList>
    </citation>
    <scope>NUCLEOTIDE SEQUENCE [LARGE SCALE GENOMIC DNA]</scope>
    <source>
        <strain evidence="3 4">ElP</strain>
    </source>
</reference>
<dbReference type="EMBL" id="CP036426">
    <property type="protein sequence ID" value="QDV38505.1"/>
    <property type="molecule type" value="Genomic_DNA"/>
</dbReference>
<keyword evidence="3" id="KW-0378">Hydrolase</keyword>
<dbReference type="PANTHER" id="PTHR12147:SF26">
    <property type="entry name" value="PEPTIDASE M28 DOMAIN-CONTAINING PROTEIN"/>
    <property type="match status" value="1"/>
</dbReference>
<keyword evidence="3" id="KW-0645">Protease</keyword>
<keyword evidence="3" id="KW-0031">Aminopeptidase</keyword>
<proteinExistence type="predicted"/>
<dbReference type="RefSeq" id="WP_145277040.1">
    <property type="nucleotide sequence ID" value="NZ_CP036426.1"/>
</dbReference>
<dbReference type="GO" id="GO:0004177">
    <property type="term" value="F:aminopeptidase activity"/>
    <property type="evidence" value="ECO:0007669"/>
    <property type="project" value="UniProtKB-KW"/>
</dbReference>
<dbReference type="InterPro" id="IPR045175">
    <property type="entry name" value="M28_fam"/>
</dbReference>
<dbReference type="EC" id="3.4.11.10" evidence="3"/>
<dbReference type="PANTHER" id="PTHR12147">
    <property type="entry name" value="METALLOPEPTIDASE M28 FAMILY MEMBER"/>
    <property type="match status" value="1"/>
</dbReference>
<feature type="signal peptide" evidence="1">
    <location>
        <begin position="1"/>
        <end position="22"/>
    </location>
</feature>